<evidence type="ECO:0000313" key="3">
    <source>
        <dbReference type="Proteomes" id="UP000245207"/>
    </source>
</evidence>
<keyword evidence="1" id="KW-0472">Membrane</keyword>
<reference evidence="2 3" key="1">
    <citation type="journal article" date="2018" name="Mol. Plant">
        <title>The genome of Artemisia annua provides insight into the evolution of Asteraceae family and artemisinin biosynthesis.</title>
        <authorList>
            <person name="Shen Q."/>
            <person name="Zhang L."/>
            <person name="Liao Z."/>
            <person name="Wang S."/>
            <person name="Yan T."/>
            <person name="Shi P."/>
            <person name="Liu M."/>
            <person name="Fu X."/>
            <person name="Pan Q."/>
            <person name="Wang Y."/>
            <person name="Lv Z."/>
            <person name="Lu X."/>
            <person name="Zhang F."/>
            <person name="Jiang W."/>
            <person name="Ma Y."/>
            <person name="Chen M."/>
            <person name="Hao X."/>
            <person name="Li L."/>
            <person name="Tang Y."/>
            <person name="Lv G."/>
            <person name="Zhou Y."/>
            <person name="Sun X."/>
            <person name="Brodelius P.E."/>
            <person name="Rose J.K.C."/>
            <person name="Tang K."/>
        </authorList>
    </citation>
    <scope>NUCLEOTIDE SEQUENCE [LARGE SCALE GENOMIC DNA]</scope>
    <source>
        <strain evidence="3">cv. Huhao1</strain>
        <tissue evidence="2">Leaf</tissue>
    </source>
</reference>
<gene>
    <name evidence="2" type="ORF">CTI12_AA146110</name>
</gene>
<dbReference type="PANTHER" id="PTHR35307">
    <property type="entry name" value="PROTEIN, PUTATIVE-RELATED"/>
    <property type="match status" value="1"/>
</dbReference>
<name>A0A2U1PJD9_ARTAN</name>
<evidence type="ECO:0000256" key="1">
    <source>
        <dbReference type="SAM" id="Phobius"/>
    </source>
</evidence>
<feature type="transmembrane region" description="Helical" evidence="1">
    <location>
        <begin position="45"/>
        <end position="65"/>
    </location>
</feature>
<keyword evidence="1" id="KW-0812">Transmembrane</keyword>
<feature type="transmembrane region" description="Helical" evidence="1">
    <location>
        <begin position="148"/>
        <end position="165"/>
    </location>
</feature>
<evidence type="ECO:0000313" key="2">
    <source>
        <dbReference type="EMBL" id="PWA85832.1"/>
    </source>
</evidence>
<feature type="transmembrane region" description="Helical" evidence="1">
    <location>
        <begin position="85"/>
        <end position="103"/>
    </location>
</feature>
<organism evidence="2 3">
    <name type="scientific">Artemisia annua</name>
    <name type="common">Sweet wormwood</name>
    <dbReference type="NCBI Taxonomy" id="35608"/>
    <lineage>
        <taxon>Eukaryota</taxon>
        <taxon>Viridiplantae</taxon>
        <taxon>Streptophyta</taxon>
        <taxon>Embryophyta</taxon>
        <taxon>Tracheophyta</taxon>
        <taxon>Spermatophyta</taxon>
        <taxon>Magnoliopsida</taxon>
        <taxon>eudicotyledons</taxon>
        <taxon>Gunneridae</taxon>
        <taxon>Pentapetalae</taxon>
        <taxon>asterids</taxon>
        <taxon>campanulids</taxon>
        <taxon>Asterales</taxon>
        <taxon>Asteraceae</taxon>
        <taxon>Asteroideae</taxon>
        <taxon>Anthemideae</taxon>
        <taxon>Artemisiinae</taxon>
        <taxon>Artemisia</taxon>
    </lineage>
</organism>
<feature type="transmembrane region" description="Helical" evidence="1">
    <location>
        <begin position="221"/>
        <end position="242"/>
    </location>
</feature>
<sequence>MHLDTPEDAMPWVGLYVCAASLVCTLAMAADTFQGFRQGKLWFPCRFFSLNAASITVIAIAMKLPVDLTTIKPNNNDIESKSGDVNVKVSSIYFLIIMLANFLPSLGLMNDKELLFNIIALGILIITIYVNICIEIATKVFYLDGNLFMLPILATFSVALTVPASRRILEHQYKELHILPSSYQVINFSYRELVHDVQKYWMIVETGNPQFVIACSQVSSAIGVICLFISFCSSGTLVTQFIRPSYFSYGQSDYKWSIKVIINVQLIGVLVGSIAPAFRCLSAISYFDLSKTRNVNHLNMFRVEERWTQRLQEWKHSQIHIPGRHCQIVLHIFKNMILNFSIALQIMVVVICKIVCIVPKSFLILFCYCWYLLKRYRNEVSVSNNDVKSEIEYYAKYVLQIEDDAKLSERVLRKSLKSFTQLLTKYEKNESSNLMKLLEKSKGFKGVVEFDNDEVPLLHSEETENPWSLVVVTLTAIVVALPNTAKNYAEGLLASTREGLQIIRNIEECLHATSDLVKARKAARCVWTQVEVYHKWLHIDLQKKARNGKTSKEILQWLGDESIKTVIELKSCKKRSIDDSLHKFIVASSMYRISQTTLLHCNEQENWPDDGELCDWMSTVIADILCACFTNLPRVIKMTCHHDAIEKREESVWSAAQLLGKSKKILEILEARQLPNLDVDSMAYIDNWHALPKSVIPNGCTSVNQVLPASSSPNEPVIVNIGV</sequence>
<feature type="transmembrane region" description="Helical" evidence="1">
    <location>
        <begin position="262"/>
        <end position="287"/>
    </location>
</feature>
<accession>A0A2U1PJD9</accession>
<dbReference type="OrthoDB" id="1915303at2759"/>
<keyword evidence="3" id="KW-1185">Reference proteome</keyword>
<feature type="transmembrane region" description="Helical" evidence="1">
    <location>
        <begin position="115"/>
        <end position="142"/>
    </location>
</feature>
<keyword evidence="1" id="KW-1133">Transmembrane helix</keyword>
<protein>
    <submittedName>
        <fullName evidence="2">Uncharacterized protein</fullName>
    </submittedName>
</protein>
<feature type="transmembrane region" description="Helical" evidence="1">
    <location>
        <begin position="342"/>
        <end position="373"/>
    </location>
</feature>
<dbReference type="EMBL" id="PKPP01001082">
    <property type="protein sequence ID" value="PWA85832.1"/>
    <property type="molecule type" value="Genomic_DNA"/>
</dbReference>
<dbReference type="AlphaFoldDB" id="A0A2U1PJD9"/>
<proteinExistence type="predicted"/>
<dbReference type="PANTHER" id="PTHR35307:SF12">
    <property type="match status" value="1"/>
</dbReference>
<feature type="transmembrane region" description="Helical" evidence="1">
    <location>
        <begin position="12"/>
        <end position="33"/>
    </location>
</feature>
<dbReference type="Proteomes" id="UP000245207">
    <property type="component" value="Unassembled WGS sequence"/>
</dbReference>
<comment type="caution">
    <text evidence="2">The sequence shown here is derived from an EMBL/GenBank/DDBJ whole genome shotgun (WGS) entry which is preliminary data.</text>
</comment>